<name>A0A0U4IQ54_9CAUD</name>
<evidence type="ECO:0000313" key="1">
    <source>
        <dbReference type="EMBL" id="ALY10826.1"/>
    </source>
</evidence>
<gene>
    <name evidence="1" type="primary">42</name>
    <name evidence="1" type="ORF">WILDE_42</name>
</gene>
<dbReference type="Proteomes" id="UP000225045">
    <property type="component" value="Segment"/>
</dbReference>
<proteinExistence type="predicted"/>
<accession>A0A0U4IQ54</accession>
<protein>
    <submittedName>
        <fullName evidence="1">Uncharacterized protein</fullName>
    </submittedName>
</protein>
<sequence>MAEEPRIMYRVTGRREDSTAVVQDALSRADAERKAAWISKARRTPEGRWRPGCTDIRIIPSEPVIFKYAEGELYEASTR</sequence>
<dbReference type="EMBL" id="KU160673">
    <property type="protein sequence ID" value="ALY10826.1"/>
    <property type="molecule type" value="Genomic_DNA"/>
</dbReference>
<evidence type="ECO:0000313" key="2">
    <source>
        <dbReference type="Proteomes" id="UP000225045"/>
    </source>
</evidence>
<organism evidence="1 2">
    <name type="scientific">Arthrobacter phage Wilde</name>
    <dbReference type="NCBI Taxonomy" id="1772323"/>
    <lineage>
        <taxon>Viruses</taxon>
        <taxon>Duplodnaviria</taxon>
        <taxon>Heunggongvirae</taxon>
        <taxon>Uroviricota</taxon>
        <taxon>Caudoviricetes</taxon>
        <taxon>Tankvirus</taxon>
        <taxon>Tankvirus tank</taxon>
    </lineage>
</organism>
<reference evidence="1 2" key="1">
    <citation type="submission" date="2015-11" db="EMBL/GenBank/DDBJ databases">
        <authorList>
            <person name="Menninger J.E."/>
            <person name="Lamey M.E."/>
            <person name="Lindemann J.M."/>
            <person name="Martynyuk T."/>
            <person name="Mele F.E."/>
            <person name="Nabua C.T."/>
            <person name="Napoli C.K."/>
            <person name="Santiago L.M."/>
            <person name="Sweetman A.T."/>
            <person name="Weinstein J.L."/>
            <person name="Barrett N.A."/>
            <person name="Buerkert T.R."/>
            <person name="Cautela J.A."/>
            <person name="Egan M.S."/>
            <person name="Erb J.E."/>
            <person name="Garrigan K.E."/>
            <person name="Hagan D.J."/>
            <person name="Hartwell M.C."/>
            <person name="Hyduchak K.M."/>
            <person name="Jacob A.E."/>
            <person name="DeNigris D.M."/>
            <person name="London S.C."/>
            <person name="King-Smith C."/>
            <person name="Lee-Soety J.Y."/>
            <person name="Bradley K.W."/>
            <person name="Asai D.J."/>
            <person name="Bowman C.A."/>
            <person name="Russell D.A."/>
            <person name="Pope W.H."/>
            <person name="Jacobs-Sera D."/>
            <person name="Hendrix R.W."/>
            <person name="Hatfull G.F."/>
        </authorList>
    </citation>
    <scope>NUCLEOTIDE SEQUENCE [LARGE SCALE GENOMIC DNA]</scope>
</reference>